<reference evidence="2" key="1">
    <citation type="submission" date="2021-12" db="EMBL/GenBank/DDBJ databases">
        <authorList>
            <person name="King R."/>
        </authorList>
    </citation>
    <scope>NUCLEOTIDE SEQUENCE</scope>
</reference>
<organism evidence="2 3">
    <name type="scientific">Brassicogethes aeneus</name>
    <name type="common">Rape pollen beetle</name>
    <name type="synonym">Meligethes aeneus</name>
    <dbReference type="NCBI Taxonomy" id="1431903"/>
    <lineage>
        <taxon>Eukaryota</taxon>
        <taxon>Metazoa</taxon>
        <taxon>Ecdysozoa</taxon>
        <taxon>Arthropoda</taxon>
        <taxon>Hexapoda</taxon>
        <taxon>Insecta</taxon>
        <taxon>Pterygota</taxon>
        <taxon>Neoptera</taxon>
        <taxon>Endopterygota</taxon>
        <taxon>Coleoptera</taxon>
        <taxon>Polyphaga</taxon>
        <taxon>Cucujiformia</taxon>
        <taxon>Nitidulidae</taxon>
        <taxon>Meligethinae</taxon>
        <taxon>Brassicogethes</taxon>
    </lineage>
</organism>
<accession>A0A9P0AZV5</accession>
<name>A0A9P0AZV5_BRAAE</name>
<evidence type="ECO:0000313" key="3">
    <source>
        <dbReference type="Proteomes" id="UP001154078"/>
    </source>
</evidence>
<evidence type="ECO:0000256" key="1">
    <source>
        <dbReference type="SAM" id="MobiDB-lite"/>
    </source>
</evidence>
<gene>
    <name evidence="2" type="ORF">MELIAE_LOCUS4720</name>
</gene>
<keyword evidence="3" id="KW-1185">Reference proteome</keyword>
<feature type="region of interest" description="Disordered" evidence="1">
    <location>
        <begin position="165"/>
        <end position="184"/>
    </location>
</feature>
<dbReference type="Proteomes" id="UP001154078">
    <property type="component" value="Chromosome 3"/>
</dbReference>
<protein>
    <recommendedName>
        <fullName evidence="4">Regulatory protein zeste</fullName>
    </recommendedName>
</protein>
<sequence>MRKRTLDGVRYPYLYLIHEEIKKLYDNDAGNKSNEMKWDVLTLRRKYENIKKRTKKKYADEKVYARGTGGGPSKMSKFSSLEESVKDILGTRITGSQSNYDDDSTVNICSENKKIPAFETETHEINYDDENIEKESEKIQVLEEPETLGDWRTYEPSMLKQSSTLVPRWRTSSNATPLSEEDKENNFQNILNETEISTPRKATPKQKITPKQKANDIWTQVGKAKLDILHLQKENLLEDHQRKNARDEEEHLLKLEILRAELDAKRKICNACKNLV</sequence>
<dbReference type="OrthoDB" id="6755514at2759"/>
<feature type="compositionally biased region" description="Polar residues" evidence="1">
    <location>
        <begin position="165"/>
        <end position="177"/>
    </location>
</feature>
<evidence type="ECO:0000313" key="2">
    <source>
        <dbReference type="EMBL" id="CAH0552509.1"/>
    </source>
</evidence>
<dbReference type="EMBL" id="OV121134">
    <property type="protein sequence ID" value="CAH0552509.1"/>
    <property type="molecule type" value="Genomic_DNA"/>
</dbReference>
<proteinExistence type="predicted"/>
<evidence type="ECO:0008006" key="4">
    <source>
        <dbReference type="Google" id="ProtNLM"/>
    </source>
</evidence>
<dbReference type="AlphaFoldDB" id="A0A9P0AZV5"/>